<dbReference type="FunFam" id="1.10.240.10:FF:000002">
    <property type="entry name" value="Tryptophan--tRNA ligase"/>
    <property type="match status" value="1"/>
</dbReference>
<keyword evidence="4 8" id="KW-0067">ATP-binding</keyword>
<evidence type="ECO:0000256" key="9">
    <source>
        <dbReference type="RuleBase" id="RU363036"/>
    </source>
</evidence>
<evidence type="ECO:0000256" key="8">
    <source>
        <dbReference type="HAMAP-Rule" id="MF_00140"/>
    </source>
</evidence>
<organism evidence="10 11">
    <name type="scientific">Candidatus Falkowbacteria bacterium GW2011_GWE1_38_31</name>
    <dbReference type="NCBI Taxonomy" id="1618638"/>
    <lineage>
        <taxon>Bacteria</taxon>
        <taxon>Candidatus Falkowiibacteriota</taxon>
    </lineage>
</organism>
<feature type="binding site" evidence="8">
    <location>
        <begin position="151"/>
        <end position="153"/>
    </location>
    <ligand>
        <name>ATP</name>
        <dbReference type="ChEBI" id="CHEBI:30616"/>
    </ligand>
</feature>
<dbReference type="InterPro" id="IPR050203">
    <property type="entry name" value="Trp-tRNA_synthetase"/>
</dbReference>
<dbReference type="InterPro" id="IPR001412">
    <property type="entry name" value="aa-tRNA-synth_I_CS"/>
</dbReference>
<evidence type="ECO:0000256" key="5">
    <source>
        <dbReference type="ARBA" id="ARBA00022917"/>
    </source>
</evidence>
<evidence type="ECO:0000256" key="4">
    <source>
        <dbReference type="ARBA" id="ARBA00022840"/>
    </source>
</evidence>
<feature type="binding site" evidence="8">
    <location>
        <position position="190"/>
    </location>
    <ligand>
        <name>ATP</name>
        <dbReference type="ChEBI" id="CHEBI:30616"/>
    </ligand>
</feature>
<comment type="subcellular location">
    <subcellularLocation>
        <location evidence="8">Cytoplasm</location>
    </subcellularLocation>
</comment>
<dbReference type="GO" id="GO:0004830">
    <property type="term" value="F:tryptophan-tRNA ligase activity"/>
    <property type="evidence" value="ECO:0007669"/>
    <property type="project" value="UniProtKB-UniRule"/>
</dbReference>
<comment type="caution">
    <text evidence="10">The sequence shown here is derived from an EMBL/GenBank/DDBJ whole genome shotgun (WGS) entry which is preliminary data.</text>
</comment>
<protein>
    <recommendedName>
        <fullName evidence="8">Tryptophan--tRNA ligase</fullName>
        <ecNumber evidence="8">6.1.1.2</ecNumber>
    </recommendedName>
    <alternativeName>
        <fullName evidence="8">Tryptophanyl-tRNA synthetase</fullName>
        <shortName evidence="8">TrpRS</shortName>
    </alternativeName>
</protein>
<evidence type="ECO:0000256" key="2">
    <source>
        <dbReference type="ARBA" id="ARBA00022598"/>
    </source>
</evidence>
<dbReference type="GO" id="GO:0005524">
    <property type="term" value="F:ATP binding"/>
    <property type="evidence" value="ECO:0007669"/>
    <property type="project" value="UniProtKB-UniRule"/>
</dbReference>
<feature type="binding site" evidence="8">
    <location>
        <begin position="22"/>
        <end position="23"/>
    </location>
    <ligand>
        <name>ATP</name>
        <dbReference type="ChEBI" id="CHEBI:30616"/>
    </ligand>
</feature>
<keyword evidence="3 8" id="KW-0547">Nucleotide-binding</keyword>
<dbReference type="GO" id="GO:0006436">
    <property type="term" value="P:tryptophanyl-tRNA aminoacylation"/>
    <property type="evidence" value="ECO:0007669"/>
    <property type="project" value="UniProtKB-UniRule"/>
</dbReference>
<dbReference type="EMBL" id="LBUU01000009">
    <property type="protein sequence ID" value="KKQ69803.1"/>
    <property type="molecule type" value="Genomic_DNA"/>
</dbReference>
<gene>
    <name evidence="8" type="primary">trpS</name>
    <name evidence="10" type="ORF">US91_C0009G0006</name>
</gene>
<dbReference type="Pfam" id="PF00579">
    <property type="entry name" value="tRNA-synt_1b"/>
    <property type="match status" value="1"/>
</dbReference>
<dbReference type="InterPro" id="IPR014729">
    <property type="entry name" value="Rossmann-like_a/b/a_fold"/>
</dbReference>
<dbReference type="SUPFAM" id="SSF52374">
    <property type="entry name" value="Nucleotidylyl transferase"/>
    <property type="match status" value="1"/>
</dbReference>
<dbReference type="AlphaFoldDB" id="A0A0G0JQF2"/>
<sequence length="331" mass="36836">MGKSTKKRIFSGIQPSGNLHIGNYLGAIKQWADIYADYDSVFCVVDYHAITVPQDPKNLQKKVIEIAKIYLASGIDPEKAIVFQQSHVRAHVELCWLLNAVSARISDLQKMTQFKDKSSDGNINISAGLFDYPVLMAADILLYNTDVVPVGDDQLQHVELARDLAKRFNHDYTNVFKLPEAKILKQGARIMGLDNPEKKMSKSVKSELNRIELLDDPKVAMKKIMKATTDLGSEIKFDIAAKPGISNLLVIYSLLAGMEIKDLEKKYTGKLYGEFKKDLAEIVAEFLTDFQKKYNQISDKAVLDILADGACRAVPIAEATLARVKKAIGIS</sequence>
<evidence type="ECO:0000256" key="3">
    <source>
        <dbReference type="ARBA" id="ARBA00022741"/>
    </source>
</evidence>
<dbReference type="HAMAP" id="MF_00140_B">
    <property type="entry name" value="Trp_tRNA_synth_B"/>
    <property type="match status" value="1"/>
</dbReference>
<proteinExistence type="inferred from homology"/>
<dbReference type="PRINTS" id="PR01039">
    <property type="entry name" value="TRNASYNTHTRP"/>
</dbReference>
<dbReference type="PANTHER" id="PTHR43766:SF1">
    <property type="entry name" value="TRYPTOPHAN--TRNA LIGASE, MITOCHONDRIAL"/>
    <property type="match status" value="1"/>
</dbReference>
<evidence type="ECO:0000256" key="6">
    <source>
        <dbReference type="ARBA" id="ARBA00023146"/>
    </source>
</evidence>
<reference evidence="10 11" key="1">
    <citation type="journal article" date="2015" name="Nature">
        <title>rRNA introns, odd ribosomes, and small enigmatic genomes across a large radiation of phyla.</title>
        <authorList>
            <person name="Brown C.T."/>
            <person name="Hug L.A."/>
            <person name="Thomas B.C."/>
            <person name="Sharon I."/>
            <person name="Castelle C.J."/>
            <person name="Singh A."/>
            <person name="Wilkins M.J."/>
            <person name="Williams K.H."/>
            <person name="Banfield J.F."/>
        </authorList>
    </citation>
    <scope>NUCLEOTIDE SEQUENCE [LARGE SCALE GENOMIC DNA]</scope>
</reference>
<evidence type="ECO:0000313" key="11">
    <source>
        <dbReference type="Proteomes" id="UP000034022"/>
    </source>
</evidence>
<dbReference type="InterPro" id="IPR002306">
    <property type="entry name" value="Trp-tRNA-ligase"/>
</dbReference>
<comment type="catalytic activity">
    <reaction evidence="7 8">
        <text>tRNA(Trp) + L-tryptophan + ATP = L-tryptophyl-tRNA(Trp) + AMP + diphosphate + H(+)</text>
        <dbReference type="Rhea" id="RHEA:24080"/>
        <dbReference type="Rhea" id="RHEA-COMP:9671"/>
        <dbReference type="Rhea" id="RHEA-COMP:9705"/>
        <dbReference type="ChEBI" id="CHEBI:15378"/>
        <dbReference type="ChEBI" id="CHEBI:30616"/>
        <dbReference type="ChEBI" id="CHEBI:33019"/>
        <dbReference type="ChEBI" id="CHEBI:57912"/>
        <dbReference type="ChEBI" id="CHEBI:78442"/>
        <dbReference type="ChEBI" id="CHEBI:78535"/>
        <dbReference type="ChEBI" id="CHEBI:456215"/>
        <dbReference type="EC" id="6.1.1.2"/>
    </reaction>
</comment>
<accession>A0A0G0JQF2</accession>
<name>A0A0G0JQF2_9BACT</name>
<feature type="short sequence motif" description="'KMSKS' region" evidence="8">
    <location>
        <begin position="199"/>
        <end position="203"/>
    </location>
</feature>
<comment type="similarity">
    <text evidence="1 8 9">Belongs to the class-I aminoacyl-tRNA synthetase family.</text>
</comment>
<dbReference type="InterPro" id="IPR002305">
    <property type="entry name" value="aa-tRNA-synth_Ic"/>
</dbReference>
<feature type="binding site" evidence="8">
    <location>
        <begin position="199"/>
        <end position="203"/>
    </location>
    <ligand>
        <name>ATP</name>
        <dbReference type="ChEBI" id="CHEBI:30616"/>
    </ligand>
</feature>
<dbReference type="Gene3D" id="3.40.50.620">
    <property type="entry name" value="HUPs"/>
    <property type="match status" value="1"/>
</dbReference>
<feature type="binding site" evidence="8">
    <location>
        <position position="139"/>
    </location>
    <ligand>
        <name>L-tryptophan</name>
        <dbReference type="ChEBI" id="CHEBI:57912"/>
    </ligand>
</feature>
<dbReference type="PATRIC" id="fig|1618638.3.peg.1010"/>
<comment type="function">
    <text evidence="8">Catalyzes the attachment of tryptophan to tRNA(Trp).</text>
</comment>
<evidence type="ECO:0000256" key="7">
    <source>
        <dbReference type="ARBA" id="ARBA00049929"/>
    </source>
</evidence>
<dbReference type="GO" id="GO:0005829">
    <property type="term" value="C:cytosol"/>
    <property type="evidence" value="ECO:0007669"/>
    <property type="project" value="TreeGrafter"/>
</dbReference>
<dbReference type="NCBIfam" id="TIGR00233">
    <property type="entry name" value="trpS"/>
    <property type="match status" value="1"/>
</dbReference>
<dbReference type="PROSITE" id="PS00178">
    <property type="entry name" value="AA_TRNA_LIGASE_I"/>
    <property type="match status" value="1"/>
</dbReference>
<keyword evidence="6 8" id="KW-0030">Aminoacyl-tRNA synthetase</keyword>
<dbReference type="Gene3D" id="1.10.240.10">
    <property type="entry name" value="Tyrosyl-Transfer RNA Synthetase"/>
    <property type="match status" value="1"/>
</dbReference>
<keyword evidence="2 8" id="KW-0436">Ligase</keyword>
<dbReference type="CDD" id="cd00806">
    <property type="entry name" value="TrpRS_core"/>
    <property type="match status" value="1"/>
</dbReference>
<dbReference type="PANTHER" id="PTHR43766">
    <property type="entry name" value="TRYPTOPHAN--TRNA LIGASE, MITOCHONDRIAL"/>
    <property type="match status" value="1"/>
</dbReference>
<keyword evidence="5 8" id="KW-0648">Protein biosynthesis</keyword>
<dbReference type="Proteomes" id="UP000034022">
    <property type="component" value="Unassembled WGS sequence"/>
</dbReference>
<evidence type="ECO:0000313" key="10">
    <source>
        <dbReference type="EMBL" id="KKQ69803.1"/>
    </source>
</evidence>
<evidence type="ECO:0000256" key="1">
    <source>
        <dbReference type="ARBA" id="ARBA00005594"/>
    </source>
</evidence>
<feature type="binding site" evidence="8">
    <location>
        <begin position="14"/>
        <end position="16"/>
    </location>
    <ligand>
        <name>ATP</name>
        <dbReference type="ChEBI" id="CHEBI:30616"/>
    </ligand>
</feature>
<feature type="short sequence motif" description="'HIGH' region" evidence="8">
    <location>
        <begin position="15"/>
        <end position="23"/>
    </location>
</feature>
<dbReference type="EC" id="6.1.1.2" evidence="8"/>
<comment type="subunit">
    <text evidence="8">Homodimer.</text>
</comment>
<dbReference type="InterPro" id="IPR024109">
    <property type="entry name" value="Trp-tRNA-ligase_bac-type"/>
</dbReference>
<keyword evidence="8" id="KW-0963">Cytoplasm</keyword>